<protein>
    <submittedName>
        <fullName evidence="2">Uncharacterized protein</fullName>
    </submittedName>
</protein>
<dbReference type="AlphaFoldDB" id="A0A1U9VPV6"/>
<dbReference type="Proteomes" id="UP000189628">
    <property type="component" value="Plasmid unnamed"/>
</dbReference>
<proteinExistence type="predicted"/>
<keyword evidence="2" id="KW-0614">Plasmid</keyword>
<evidence type="ECO:0000313" key="2">
    <source>
        <dbReference type="EMBL" id="AQW32708.1"/>
    </source>
</evidence>
<dbReference type="RefSeq" id="WP_078223810.1">
    <property type="nucleotide sequence ID" value="NZ_CP019912.1"/>
</dbReference>
<reference evidence="2 3" key="1">
    <citation type="submission" date="2017-02" db="EMBL/GenBank/DDBJ databases">
        <title>Blood Disease Bacterium A2-HR MARDI.</title>
        <authorList>
            <person name="Badrun R."/>
            <person name="Abu Bakar N."/>
            <person name="Laboh R."/>
        </authorList>
    </citation>
    <scope>NUCLEOTIDE SEQUENCE [LARGE SCALE GENOMIC DNA]</scope>
    <source>
        <strain evidence="2 3">A2-HR MARDI</strain>
        <plasmid evidence="3">Plasmid</plasmid>
    </source>
</reference>
<organism evidence="2 3">
    <name type="scientific">blood disease bacterium A2-HR MARDI</name>
    <dbReference type="NCBI Taxonomy" id="1944648"/>
    <lineage>
        <taxon>Bacteria</taxon>
        <taxon>Pseudomonadati</taxon>
        <taxon>Pseudomonadota</taxon>
        <taxon>Betaproteobacteria</taxon>
        <taxon>Burkholderiales</taxon>
        <taxon>Burkholderiaceae</taxon>
        <taxon>Ralstonia</taxon>
        <taxon>Ralstonia solanacearum species complex</taxon>
    </lineage>
</organism>
<sequence length="68" mass="7422">MAGNSDFTPGVGYTAKPRPDERLKRQFVPVFVGQPPVDFGRDGDLSIDTTNRKIYEKTAGAWSAGTAY</sequence>
<feature type="region of interest" description="Disordered" evidence="1">
    <location>
        <begin position="1"/>
        <end position="20"/>
    </location>
</feature>
<accession>A0A1U9VPV6</accession>
<geneLocation type="plasmid" evidence="2">
    <name>unnamed</name>
</geneLocation>
<dbReference type="EMBL" id="CP019912">
    <property type="protein sequence ID" value="AQW32708.1"/>
    <property type="molecule type" value="Genomic_DNA"/>
</dbReference>
<name>A0A1U9VPV6_9RALS</name>
<evidence type="ECO:0000256" key="1">
    <source>
        <dbReference type="SAM" id="MobiDB-lite"/>
    </source>
</evidence>
<evidence type="ECO:0000313" key="3">
    <source>
        <dbReference type="Proteomes" id="UP000189628"/>
    </source>
</evidence>
<gene>
    <name evidence="2" type="ORF">B0B51_23300</name>
</gene>